<evidence type="ECO:0000259" key="11">
    <source>
        <dbReference type="PROSITE" id="PS51163"/>
    </source>
</evidence>
<reference evidence="12 13" key="2">
    <citation type="submission" date="2019-06" db="EMBL/GenBank/DDBJ databases">
        <title>Martelella lutilitoris sp. nov., isolated from a tidal mudflat.</title>
        <authorList>
            <person name="Kim Y.-J."/>
        </authorList>
    </citation>
    <scope>NUCLEOTIDE SEQUENCE [LARGE SCALE GENOMIC DNA]</scope>
    <source>
        <strain evidence="12 13">GH2-6</strain>
    </source>
</reference>
<comment type="similarity">
    <text evidence="2 8">Belongs to the carbamoyltransferase HypF family.</text>
</comment>
<dbReference type="Pfam" id="PF01300">
    <property type="entry name" value="Sua5_yciO_yrdC"/>
    <property type="match status" value="1"/>
</dbReference>
<dbReference type="UniPathway" id="UPA00335"/>
<dbReference type="PIRSF" id="PIRSF006256">
    <property type="entry name" value="CMPcnvr_hdrg_mat"/>
    <property type="match status" value="1"/>
</dbReference>
<evidence type="ECO:0000256" key="4">
    <source>
        <dbReference type="ARBA" id="ARBA00022723"/>
    </source>
</evidence>
<dbReference type="Gene3D" id="3.30.420.40">
    <property type="match status" value="1"/>
</dbReference>
<dbReference type="AlphaFoldDB" id="A0A5C4JL59"/>
<dbReference type="GO" id="GO:0016874">
    <property type="term" value="F:ligase activity"/>
    <property type="evidence" value="ECO:0007669"/>
    <property type="project" value="UniProtKB-UniRule"/>
</dbReference>
<evidence type="ECO:0000256" key="8">
    <source>
        <dbReference type="PIRNR" id="PIRNR006256"/>
    </source>
</evidence>
<evidence type="ECO:0000256" key="7">
    <source>
        <dbReference type="ARBA" id="ARBA00048220"/>
    </source>
</evidence>
<dbReference type="GO" id="GO:0016743">
    <property type="term" value="F:carboxyl- or carbamoyltransferase activity"/>
    <property type="evidence" value="ECO:0007669"/>
    <property type="project" value="UniProtKB-UniRule"/>
</dbReference>
<feature type="active site" evidence="9">
    <location>
        <position position="46"/>
    </location>
</feature>
<evidence type="ECO:0000256" key="6">
    <source>
        <dbReference type="ARBA" id="ARBA00022833"/>
    </source>
</evidence>
<dbReference type="OrthoDB" id="9808093at2"/>
<dbReference type="Gene3D" id="3.30.110.120">
    <property type="match status" value="1"/>
</dbReference>
<keyword evidence="13" id="KW-1185">Reference proteome</keyword>
<dbReference type="PROSITE" id="PS51160">
    <property type="entry name" value="ACYLPHOSPHATASE_3"/>
    <property type="match status" value="1"/>
</dbReference>
<feature type="domain" description="Acylphosphatase-like" evidence="10">
    <location>
        <begin position="13"/>
        <end position="100"/>
    </location>
</feature>
<dbReference type="InterPro" id="IPR036046">
    <property type="entry name" value="Acylphosphatase-like_dom_sf"/>
</dbReference>
<dbReference type="Gene3D" id="3.30.420.360">
    <property type="match status" value="1"/>
</dbReference>
<dbReference type="GO" id="GO:0003725">
    <property type="term" value="F:double-stranded RNA binding"/>
    <property type="evidence" value="ECO:0007669"/>
    <property type="project" value="InterPro"/>
</dbReference>
<keyword evidence="3" id="KW-0436">Ligase</keyword>
<evidence type="ECO:0000256" key="3">
    <source>
        <dbReference type="ARBA" id="ARBA00022598"/>
    </source>
</evidence>
<comment type="pathway">
    <text evidence="1 8">Protein modification; [NiFe] hydrogenase maturation.</text>
</comment>
<dbReference type="InterPro" id="IPR051060">
    <property type="entry name" value="Carbamoyltrans_HypF-like"/>
</dbReference>
<proteinExistence type="inferred from homology"/>
<dbReference type="InterPro" id="IPR017945">
    <property type="entry name" value="DHBP_synth_RibB-like_a/b_dom"/>
</dbReference>
<dbReference type="GO" id="GO:0003998">
    <property type="term" value="F:acylphosphatase activity"/>
    <property type="evidence" value="ECO:0007669"/>
    <property type="project" value="UniProtKB-EC"/>
</dbReference>
<dbReference type="PROSITE" id="PS51163">
    <property type="entry name" value="YRDC"/>
    <property type="match status" value="1"/>
</dbReference>
<dbReference type="Proteomes" id="UP000307874">
    <property type="component" value="Unassembled WGS sequence"/>
</dbReference>
<dbReference type="PROSITE" id="PS00150">
    <property type="entry name" value="ACYLPHOSPHATASE_1"/>
    <property type="match status" value="1"/>
</dbReference>
<dbReference type="Pfam" id="PF17788">
    <property type="entry name" value="HypF_C"/>
    <property type="match status" value="1"/>
</dbReference>
<dbReference type="Gene3D" id="3.90.870.50">
    <property type="match status" value="1"/>
</dbReference>
<reference evidence="12 13" key="1">
    <citation type="submission" date="2019-05" db="EMBL/GenBank/DDBJ databases">
        <authorList>
            <person name="Lee S.D."/>
        </authorList>
    </citation>
    <scope>NUCLEOTIDE SEQUENCE [LARGE SCALE GENOMIC DNA]</scope>
    <source>
        <strain evidence="12 13">GH2-6</strain>
    </source>
</reference>
<sequence>MTGNRNHGRQIHGRRYRVTGLVQGVGFRPTVWRLARERGLTGHVLNDAAGVELDIFGSMEALDRFDAQLSAQAPPLARIDKVTWQPIAADAAPHDFVIRPSRHGAVTTGVVPDAALCPACRDEIFSDGERRKNYAFANCTDCGPRLSIVRAIPYDRANTSMAAFSMCPACLREYGDPEDRRFHAEPIACPDCGPRLWFEGSEGSEGEDGDPLETAADWLRRGAIVAIKGIGGFHLACDATNAAAITRLRSRKHRPTRPLAVMVRDLKMAGALAELDAREQALMASPAAPILLARSRADTPLAATIAPGQTRVGVMLAYSPLHVLLMEKIGRPLVMTSANRSGAPLATGNDAARSRLSGIADGFLMHDREIVNRLDDSVVRADRHAVQIIRRARGFAPAPITVEVPFAKRILAMGGEMKSAFCLATGRQAIVSQHIGDLEDADTFADYRKKIELYLRLFDFHPDAIAVDCHPDYLSTQHGRRLGAAHGIPVIPVQHHHAHLASCLSENGLAPDHNILAVVLDGLGLGTDGPFWGGEILLGNCRRFVRLAHFAPVAMPGGNAASREPWRNLVAHMWAAFGRSGIARLPQSGALPAIDPARLRIAGQMTARGINAPPASSAGRLFDAVAAALGIFAERQDYEGQAAMALEALAASRVADVTPYPVDLAERGDVTVMSWKSLWTALLDDVVAGRDTAEIAARFHGGLIAALARETVKLAGEHGIRQVALTGGVMNNAIVSDGLADALVAAGLTPVLHRQLPANDGGLALGQAAIAACAVL</sequence>
<dbReference type="EC" id="6.2.-.-" evidence="8"/>
<evidence type="ECO:0000259" key="10">
    <source>
        <dbReference type="PROSITE" id="PS51160"/>
    </source>
</evidence>
<dbReference type="Pfam" id="PF07503">
    <property type="entry name" value="zf-HYPF"/>
    <property type="match status" value="2"/>
</dbReference>
<evidence type="ECO:0000256" key="5">
    <source>
        <dbReference type="ARBA" id="ARBA00022771"/>
    </source>
</evidence>
<dbReference type="InterPro" id="IPR006070">
    <property type="entry name" value="Sua5-like_dom"/>
</dbReference>
<feature type="active site" evidence="9">
    <location>
        <position position="28"/>
    </location>
</feature>
<comment type="catalytic activity">
    <reaction evidence="7 8">
        <text>C-terminal L-cysteinyl-[HypE protein] + carbamoyl phosphate + ATP + H2O = C-terminal S-carboxamide-L-cysteinyl-[HypE protein] + AMP + phosphate + diphosphate + H(+)</text>
        <dbReference type="Rhea" id="RHEA:55636"/>
        <dbReference type="Rhea" id="RHEA-COMP:14247"/>
        <dbReference type="Rhea" id="RHEA-COMP:14392"/>
        <dbReference type="ChEBI" id="CHEBI:15377"/>
        <dbReference type="ChEBI" id="CHEBI:15378"/>
        <dbReference type="ChEBI" id="CHEBI:30616"/>
        <dbReference type="ChEBI" id="CHEBI:33019"/>
        <dbReference type="ChEBI" id="CHEBI:43474"/>
        <dbReference type="ChEBI" id="CHEBI:58228"/>
        <dbReference type="ChEBI" id="CHEBI:76913"/>
        <dbReference type="ChEBI" id="CHEBI:139126"/>
        <dbReference type="ChEBI" id="CHEBI:456215"/>
    </reaction>
</comment>
<keyword evidence="5" id="KW-0863">Zinc-finger</keyword>
<comment type="function">
    <text evidence="8">Involved in the maturation of [NiFe] hydrogenases. Along with HypE, it catalyzes the synthesis of the CN ligands of the active site iron of [NiFe]-hydrogenases. HypF functions as a carbamoyl transferase using carbamoylphosphate as a substrate and transferring the carboxamido moiety in an ATP-dependent reaction to the thiolate of the C-terminal cysteine of HypE yielding a protein-S-carboxamide.</text>
</comment>
<dbReference type="InterPro" id="IPR004421">
    <property type="entry name" value="Carbamoyltransferase_HypF"/>
</dbReference>
<dbReference type="EMBL" id="VCLB01000011">
    <property type="protein sequence ID" value="TNB46256.1"/>
    <property type="molecule type" value="Genomic_DNA"/>
</dbReference>
<protein>
    <recommendedName>
        <fullName evidence="8">Carbamoyltransferase HypF</fullName>
        <ecNumber evidence="8">6.2.-.-</ecNumber>
    </recommendedName>
</protein>
<keyword evidence="6" id="KW-0862">Zinc</keyword>
<comment type="catalytic activity">
    <reaction evidence="9">
        <text>an acyl phosphate + H2O = a carboxylate + phosphate + H(+)</text>
        <dbReference type="Rhea" id="RHEA:14965"/>
        <dbReference type="ChEBI" id="CHEBI:15377"/>
        <dbReference type="ChEBI" id="CHEBI:15378"/>
        <dbReference type="ChEBI" id="CHEBI:29067"/>
        <dbReference type="ChEBI" id="CHEBI:43474"/>
        <dbReference type="ChEBI" id="CHEBI:59918"/>
        <dbReference type="EC" id="3.6.1.7"/>
    </reaction>
</comment>
<dbReference type="GO" id="GO:0008270">
    <property type="term" value="F:zinc ion binding"/>
    <property type="evidence" value="ECO:0007669"/>
    <property type="project" value="UniProtKB-KW"/>
</dbReference>
<dbReference type="PANTHER" id="PTHR42959:SF1">
    <property type="entry name" value="CARBAMOYLTRANSFERASE HYPF"/>
    <property type="match status" value="1"/>
</dbReference>
<evidence type="ECO:0000313" key="13">
    <source>
        <dbReference type="Proteomes" id="UP000307874"/>
    </source>
</evidence>
<keyword evidence="4" id="KW-0479">Metal-binding</keyword>
<dbReference type="Pfam" id="PF00708">
    <property type="entry name" value="Acylphosphatase"/>
    <property type="match status" value="1"/>
</dbReference>
<dbReference type="RefSeq" id="WP_138750072.1">
    <property type="nucleotide sequence ID" value="NZ_VCLB01000011.1"/>
</dbReference>
<dbReference type="Pfam" id="PF22521">
    <property type="entry name" value="HypF_C_2"/>
    <property type="match status" value="1"/>
</dbReference>
<dbReference type="SUPFAM" id="SSF54975">
    <property type="entry name" value="Acylphosphatase/BLUF domain-like"/>
    <property type="match status" value="1"/>
</dbReference>
<accession>A0A5C4JL59</accession>
<comment type="caution">
    <text evidence="12">The sequence shown here is derived from an EMBL/GenBank/DDBJ whole genome shotgun (WGS) entry which is preliminary data.</text>
</comment>
<evidence type="ECO:0000256" key="9">
    <source>
        <dbReference type="PROSITE-ProRule" id="PRU00520"/>
    </source>
</evidence>
<dbReference type="InterPro" id="IPR017968">
    <property type="entry name" value="Acylphosphatase_CS"/>
</dbReference>
<dbReference type="NCBIfam" id="TIGR00143">
    <property type="entry name" value="hypF"/>
    <property type="match status" value="1"/>
</dbReference>
<evidence type="ECO:0000256" key="2">
    <source>
        <dbReference type="ARBA" id="ARBA00008097"/>
    </source>
</evidence>
<dbReference type="InterPro" id="IPR001792">
    <property type="entry name" value="Acylphosphatase-like_dom"/>
</dbReference>
<evidence type="ECO:0000256" key="1">
    <source>
        <dbReference type="ARBA" id="ARBA00004711"/>
    </source>
</evidence>
<keyword evidence="9" id="KW-0378">Hydrolase</keyword>
<dbReference type="GO" id="GO:0051604">
    <property type="term" value="P:protein maturation"/>
    <property type="evidence" value="ECO:0007669"/>
    <property type="project" value="TreeGrafter"/>
</dbReference>
<name>A0A5C4JL59_9HYPH</name>
<dbReference type="InterPro" id="IPR011125">
    <property type="entry name" value="Znf_HypF"/>
</dbReference>
<dbReference type="InterPro" id="IPR055128">
    <property type="entry name" value="HypF_C_2"/>
</dbReference>
<dbReference type="InterPro" id="IPR041440">
    <property type="entry name" value="HypF_C"/>
</dbReference>
<feature type="domain" description="YrdC-like" evidence="11">
    <location>
        <begin position="209"/>
        <end position="394"/>
    </location>
</feature>
<evidence type="ECO:0000313" key="12">
    <source>
        <dbReference type="EMBL" id="TNB46256.1"/>
    </source>
</evidence>
<dbReference type="SUPFAM" id="SSF55821">
    <property type="entry name" value="YrdC/RibB"/>
    <property type="match status" value="1"/>
</dbReference>
<keyword evidence="12" id="KW-0808">Transferase</keyword>
<organism evidence="12 13">
    <name type="scientific">Martelella lutilitoris</name>
    <dbReference type="NCBI Taxonomy" id="2583532"/>
    <lineage>
        <taxon>Bacteria</taxon>
        <taxon>Pseudomonadati</taxon>
        <taxon>Pseudomonadota</taxon>
        <taxon>Alphaproteobacteria</taxon>
        <taxon>Hyphomicrobiales</taxon>
        <taxon>Aurantimonadaceae</taxon>
        <taxon>Martelella</taxon>
    </lineage>
</organism>
<gene>
    <name evidence="12" type="primary">hypF</name>
    <name evidence="12" type="ORF">FF124_19090</name>
</gene>
<dbReference type="PANTHER" id="PTHR42959">
    <property type="entry name" value="CARBAMOYLTRANSFERASE"/>
    <property type="match status" value="1"/>
</dbReference>